<dbReference type="OrthoDB" id="9800398at2"/>
<dbReference type="EMBL" id="RZNY01000002">
    <property type="protein sequence ID" value="RUT48226.1"/>
    <property type="molecule type" value="Genomic_DNA"/>
</dbReference>
<accession>A0A433YEC4</accession>
<reference evidence="1 2" key="1">
    <citation type="submission" date="2018-12" db="EMBL/GenBank/DDBJ databases">
        <authorList>
            <person name="Sun L."/>
            <person name="Chen Z."/>
        </authorList>
    </citation>
    <scope>NUCLEOTIDE SEQUENCE [LARGE SCALE GENOMIC DNA]</scope>
    <source>
        <strain evidence="1 2">DSM 15890</strain>
    </source>
</reference>
<proteinExistence type="predicted"/>
<gene>
    <name evidence="1" type="ORF">EJP82_03590</name>
</gene>
<evidence type="ECO:0008006" key="3">
    <source>
        <dbReference type="Google" id="ProtNLM"/>
    </source>
</evidence>
<name>A0A433YEC4_9BACL</name>
<dbReference type="InterPro" id="IPR009057">
    <property type="entry name" value="Homeodomain-like_sf"/>
</dbReference>
<dbReference type="NCBIfam" id="NF040785">
    <property type="entry name" value="CD3324_fam"/>
    <property type="match status" value="1"/>
</dbReference>
<dbReference type="Proteomes" id="UP000279446">
    <property type="component" value="Unassembled WGS sequence"/>
</dbReference>
<dbReference type="InterPro" id="IPR052411">
    <property type="entry name" value="c-mor_Regulatory_Protein"/>
</dbReference>
<dbReference type="InterPro" id="IPR049739">
    <property type="entry name" value="YraL-like"/>
</dbReference>
<dbReference type="PANTHER" id="PTHR37812:SF1">
    <property type="entry name" value="MU-LIKE PROPHAGE FLUMU PROTEIN C"/>
    <property type="match status" value="1"/>
</dbReference>
<evidence type="ECO:0000313" key="1">
    <source>
        <dbReference type="EMBL" id="RUT48226.1"/>
    </source>
</evidence>
<dbReference type="PANTHER" id="PTHR37812">
    <property type="entry name" value="MU-LIKE PROPHAGE FLUMU PROTEIN C"/>
    <property type="match status" value="1"/>
</dbReference>
<dbReference type="SUPFAM" id="SSF46689">
    <property type="entry name" value="Homeodomain-like"/>
    <property type="match status" value="1"/>
</dbReference>
<sequence length="104" mass="12204">MNYKNAKDIFPPELLREIQNYVHGERVYIPQLENVRTDWGKKSGSRQEITFRNNEISKKHKDGLSIDELSELFCLSSESIRKIVYKNLKIAKNCIEGDLNVEEF</sequence>
<organism evidence="1 2">
    <name type="scientific">Paenibacillus anaericanus</name>
    <dbReference type="NCBI Taxonomy" id="170367"/>
    <lineage>
        <taxon>Bacteria</taxon>
        <taxon>Bacillati</taxon>
        <taxon>Bacillota</taxon>
        <taxon>Bacilli</taxon>
        <taxon>Bacillales</taxon>
        <taxon>Paenibacillaceae</taxon>
        <taxon>Paenibacillus</taxon>
    </lineage>
</organism>
<dbReference type="RefSeq" id="WP_127190647.1">
    <property type="nucleotide sequence ID" value="NZ_JAUSSS010000002.1"/>
</dbReference>
<comment type="caution">
    <text evidence="1">The sequence shown here is derived from an EMBL/GenBank/DDBJ whole genome shotgun (WGS) entry which is preliminary data.</text>
</comment>
<protein>
    <recommendedName>
        <fullName evidence="3">Mor transcription activator domain-containing protein</fullName>
    </recommendedName>
</protein>
<dbReference type="AlphaFoldDB" id="A0A433YEC4"/>
<evidence type="ECO:0000313" key="2">
    <source>
        <dbReference type="Proteomes" id="UP000279446"/>
    </source>
</evidence>
<keyword evidence="2" id="KW-1185">Reference proteome</keyword>